<dbReference type="Proteomes" id="UP001489719">
    <property type="component" value="Unassembled WGS sequence"/>
</dbReference>
<keyword evidence="2" id="KW-1185">Reference proteome</keyword>
<reference evidence="2" key="1">
    <citation type="journal article" date="2024" name="Front. Bioeng. Biotechnol.">
        <title>Genome-scale model development and genomic sequencing of the oleaginous clade Lipomyces.</title>
        <authorList>
            <person name="Czajka J.J."/>
            <person name="Han Y."/>
            <person name="Kim J."/>
            <person name="Mondo S.J."/>
            <person name="Hofstad B.A."/>
            <person name="Robles A."/>
            <person name="Haridas S."/>
            <person name="Riley R."/>
            <person name="LaButti K."/>
            <person name="Pangilinan J."/>
            <person name="Andreopoulos W."/>
            <person name="Lipzen A."/>
            <person name="Yan J."/>
            <person name="Wang M."/>
            <person name="Ng V."/>
            <person name="Grigoriev I.V."/>
            <person name="Spatafora J.W."/>
            <person name="Magnuson J.K."/>
            <person name="Baker S.E."/>
            <person name="Pomraning K.R."/>
        </authorList>
    </citation>
    <scope>NUCLEOTIDE SEQUENCE [LARGE SCALE GENOMIC DNA]</scope>
    <source>
        <strain evidence="2">CBS 10300</strain>
    </source>
</reference>
<protein>
    <submittedName>
        <fullName evidence="1">Uncharacterized protein</fullName>
    </submittedName>
</protein>
<name>A0ACC3TUW6_9ASCO</name>
<evidence type="ECO:0000313" key="2">
    <source>
        <dbReference type="Proteomes" id="UP001489719"/>
    </source>
</evidence>
<evidence type="ECO:0000313" key="1">
    <source>
        <dbReference type="EMBL" id="KAK9324754.1"/>
    </source>
</evidence>
<proteinExistence type="predicted"/>
<comment type="caution">
    <text evidence="1">The sequence shown here is derived from an EMBL/GenBank/DDBJ whole genome shotgun (WGS) entry which is preliminary data.</text>
</comment>
<sequence>MDVLSMTPASEDVSSWVCFDDYPSPITPAEELVSPSFFGSSLAASNALLDGSASVLCNDDADSNTVHPLDISFDWPSKANLTFPDDDLNNGFMLNDSQPFQMPKIYNDINMSSPADLLQANALSQQPMTASNFASMAAVALAQQRQQKPFLQFPGTLDLSGLTSQDLANALGLGLDLAGAMRPQKRMRMGSDISSLSDMSSVSSSTNSSELSTPMSSPSLTYSPGNPLFNGGSTVSSVAGSPRLTTVMATEVPSSTTPARPPRAPRKQSESRIPLPDLHARMGLAHDPDEARSREQHILGILQDQGFPLGERTWIRDTEEKERRRIIEEIYRQTRDLYGYERSLLEVIVRRGAYYLMQGRLRRLRRSKAHQQHLAGSNATATTATATSEHEDDVAEEEEQSSRDSSVDVENKEESE</sequence>
<organism evidence="1 2">
    <name type="scientific">Lipomyces orientalis</name>
    <dbReference type="NCBI Taxonomy" id="1233043"/>
    <lineage>
        <taxon>Eukaryota</taxon>
        <taxon>Fungi</taxon>
        <taxon>Dikarya</taxon>
        <taxon>Ascomycota</taxon>
        <taxon>Saccharomycotina</taxon>
        <taxon>Lipomycetes</taxon>
        <taxon>Lipomycetales</taxon>
        <taxon>Lipomycetaceae</taxon>
        <taxon>Lipomyces</taxon>
    </lineage>
</organism>
<accession>A0ACC3TUW6</accession>
<dbReference type="EMBL" id="MU970046">
    <property type="protein sequence ID" value="KAK9324754.1"/>
    <property type="molecule type" value="Genomic_DNA"/>
</dbReference>
<gene>
    <name evidence="1" type="ORF">V1517DRAFT_316209</name>
</gene>